<evidence type="ECO:0000259" key="8">
    <source>
        <dbReference type="PROSITE" id="PS50192"/>
    </source>
</evidence>
<dbReference type="InterPro" id="IPR000727">
    <property type="entry name" value="T_SNARE_dom"/>
</dbReference>
<evidence type="ECO:0000256" key="5">
    <source>
        <dbReference type="PROSITE-ProRule" id="PRU00284"/>
    </source>
</evidence>
<dbReference type="PANTHER" id="PTHR32089">
    <property type="entry name" value="METHYL-ACCEPTING CHEMOTAXIS PROTEIN MCPB"/>
    <property type="match status" value="1"/>
</dbReference>
<keyword evidence="6" id="KW-0472">Membrane</keyword>
<evidence type="ECO:0000256" key="4">
    <source>
        <dbReference type="ARBA" id="ARBA00029447"/>
    </source>
</evidence>
<feature type="domain" description="T-SNARE coiled-coil homology" evidence="8">
    <location>
        <begin position="622"/>
        <end position="684"/>
    </location>
</feature>
<gene>
    <name evidence="10" type="ORF">IGS68_02620</name>
</gene>
<dbReference type="Proteomes" id="UP000595197">
    <property type="component" value="Chromosome"/>
</dbReference>
<keyword evidence="2" id="KW-1003">Cell membrane</keyword>
<dbReference type="Pfam" id="PF22673">
    <property type="entry name" value="MCP-like_PDC_1"/>
    <property type="match status" value="1"/>
</dbReference>
<dbReference type="Gene3D" id="6.10.340.10">
    <property type="match status" value="1"/>
</dbReference>
<dbReference type="SUPFAM" id="SSF58104">
    <property type="entry name" value="Methyl-accepting chemotaxis protein (MCP) signaling domain"/>
    <property type="match status" value="1"/>
</dbReference>
<evidence type="ECO:0000256" key="1">
    <source>
        <dbReference type="ARBA" id="ARBA00004429"/>
    </source>
</evidence>
<evidence type="ECO:0000313" key="11">
    <source>
        <dbReference type="Proteomes" id="UP000595197"/>
    </source>
</evidence>
<dbReference type="CDD" id="cd06225">
    <property type="entry name" value="HAMP"/>
    <property type="match status" value="1"/>
</dbReference>
<evidence type="ECO:0000259" key="7">
    <source>
        <dbReference type="PROSITE" id="PS50111"/>
    </source>
</evidence>
<dbReference type="EMBL" id="CP067420">
    <property type="protein sequence ID" value="QQP90179.1"/>
    <property type="molecule type" value="Genomic_DNA"/>
</dbReference>
<dbReference type="InterPro" id="IPR003660">
    <property type="entry name" value="HAMP_dom"/>
</dbReference>
<dbReference type="PROSITE" id="PS50111">
    <property type="entry name" value="CHEMOTAXIS_TRANSDUC_2"/>
    <property type="match status" value="1"/>
</dbReference>
<evidence type="ECO:0000313" key="10">
    <source>
        <dbReference type="EMBL" id="QQP90179.1"/>
    </source>
</evidence>
<dbReference type="Gene3D" id="3.30.450.20">
    <property type="entry name" value="PAS domain"/>
    <property type="match status" value="2"/>
</dbReference>
<evidence type="ECO:0000259" key="9">
    <source>
        <dbReference type="PROSITE" id="PS50885"/>
    </source>
</evidence>
<name>A0ABX7B723_9PROT</name>
<reference evidence="10" key="1">
    <citation type="submission" date="2021-02" db="EMBL/GenBank/DDBJ databases">
        <title>Skermanella TT6 skin isolate.</title>
        <authorList>
            <person name="Lee K."/>
            <person name="Ganzorig M."/>
        </authorList>
    </citation>
    <scope>NUCLEOTIDE SEQUENCE</scope>
    <source>
        <strain evidence="10">TT6</strain>
    </source>
</reference>
<keyword evidence="2" id="KW-0997">Cell inner membrane</keyword>
<organism evidence="10 11">
    <name type="scientific">Skermanella cutis</name>
    <dbReference type="NCBI Taxonomy" id="2775420"/>
    <lineage>
        <taxon>Bacteria</taxon>
        <taxon>Pseudomonadati</taxon>
        <taxon>Pseudomonadota</taxon>
        <taxon>Alphaproteobacteria</taxon>
        <taxon>Rhodospirillales</taxon>
        <taxon>Azospirillaceae</taxon>
        <taxon>Skermanella</taxon>
    </lineage>
</organism>
<keyword evidence="3 5" id="KW-0807">Transducer</keyword>
<evidence type="ECO:0000256" key="6">
    <source>
        <dbReference type="SAM" id="Phobius"/>
    </source>
</evidence>
<dbReference type="PROSITE" id="PS50885">
    <property type="entry name" value="HAMP"/>
    <property type="match status" value="1"/>
</dbReference>
<evidence type="ECO:0000256" key="3">
    <source>
        <dbReference type="ARBA" id="ARBA00023224"/>
    </source>
</evidence>
<dbReference type="SMART" id="SM00283">
    <property type="entry name" value="MA"/>
    <property type="match status" value="1"/>
</dbReference>
<accession>A0ABX7B723</accession>
<dbReference type="InterPro" id="IPR004089">
    <property type="entry name" value="MCPsignal_dom"/>
</dbReference>
<keyword evidence="6" id="KW-0812">Transmembrane</keyword>
<comment type="similarity">
    <text evidence="4">Belongs to the methyl-accepting chemotaxis (MCP) protein family.</text>
</comment>
<feature type="domain" description="Methyl-accepting transducer" evidence="7">
    <location>
        <begin position="470"/>
        <end position="706"/>
    </location>
</feature>
<dbReference type="Pfam" id="PF00672">
    <property type="entry name" value="HAMP"/>
    <property type="match status" value="1"/>
</dbReference>
<dbReference type="Pfam" id="PF00015">
    <property type="entry name" value="MCPsignal"/>
    <property type="match status" value="1"/>
</dbReference>
<keyword evidence="6" id="KW-1133">Transmembrane helix</keyword>
<proteinExistence type="inferred from homology"/>
<sequence>MIKLKSIQTKIAALAGLCLIGSATALVVYGVVSTSSNQSFVTRNVTELLDSKTKEALQAVASTQAGSIQVELETALDAARTMAHTFEMLASGEEFGTPVELRRKQINGILLNVLEKNPRFNGTYTAWEPDALDGRDAEFRLSSREGSDGTGRFIPYWNRDPNGRIAVQPLVEYDSRDLHPNGVMKGGWYIGPKETGLESVLDPLPYVVQGKQVFLATLSVPIKIGGKFRGVAGADFNLDFIQKLAKSVSASLYGGKNEVIILSNMGLIVAHSGRPELVGRPLSEINRNWADDIARISLGQAAVDLDSGTGELKVMTPITLGRTEKPWSVMIKVPQAVVVAEATKLGADLTRRAEINTLLQIAVGVAVAGGAIALMWFVAGGIARPIRQAARFAEGIAAGNFDQDLDVRQGDEVGALGTALKTMLTDLKRMMAQRVEDQERAEAERRRIMLAMADELENAVAAAVDGIDQAATRMGGTARAMNGTADRTSRQANEVAAAALQASTNVETVAAATEELEASIREIGKQMSSSTEIAKRAVQSADEADTQVIGLTAAAERIGAVVDMISSIANQTNLLALNATIEAARAGEAGKGFAVVAAEVKGLATQTARATEDISAQVADMRRVSSETAAGIKSIGSVINEINGISTTVANAVQAQSLATGEIARNVQQAAVGTSNVSGTIADVSSAAVETGRTAEQVLTVSEQLSQEAARLRGTIDGFLTRIRAA</sequence>
<feature type="transmembrane region" description="Helical" evidence="6">
    <location>
        <begin position="358"/>
        <end position="379"/>
    </location>
</feature>
<dbReference type="Gene3D" id="1.10.287.950">
    <property type="entry name" value="Methyl-accepting chemotaxis protein"/>
    <property type="match status" value="1"/>
</dbReference>
<comment type="subcellular location">
    <subcellularLocation>
        <location evidence="1">Cell inner membrane</location>
        <topology evidence="1">Multi-pass membrane protein</topology>
    </subcellularLocation>
</comment>
<dbReference type="PROSITE" id="PS50192">
    <property type="entry name" value="T_SNARE"/>
    <property type="match status" value="1"/>
</dbReference>
<dbReference type="PANTHER" id="PTHR32089:SF112">
    <property type="entry name" value="LYSOZYME-LIKE PROTEIN-RELATED"/>
    <property type="match status" value="1"/>
</dbReference>
<protein>
    <submittedName>
        <fullName evidence="10">HAMP domain-containing protein</fullName>
    </submittedName>
</protein>
<dbReference type="CDD" id="cd12913">
    <property type="entry name" value="PDC1_MCP_like"/>
    <property type="match status" value="1"/>
</dbReference>
<keyword evidence="11" id="KW-1185">Reference proteome</keyword>
<feature type="domain" description="HAMP" evidence="9">
    <location>
        <begin position="380"/>
        <end position="432"/>
    </location>
</feature>
<evidence type="ECO:0000256" key="2">
    <source>
        <dbReference type="ARBA" id="ARBA00022519"/>
    </source>
</evidence>
<dbReference type="SMART" id="SM00304">
    <property type="entry name" value="HAMP"/>
    <property type="match status" value="1"/>
</dbReference>